<organism evidence="1">
    <name type="scientific">Spongospora subterranea</name>
    <dbReference type="NCBI Taxonomy" id="70186"/>
    <lineage>
        <taxon>Eukaryota</taxon>
        <taxon>Sar</taxon>
        <taxon>Rhizaria</taxon>
        <taxon>Endomyxa</taxon>
        <taxon>Phytomyxea</taxon>
        <taxon>Plasmodiophorida</taxon>
        <taxon>Plasmodiophoridae</taxon>
        <taxon>Spongospora</taxon>
    </lineage>
</organism>
<protein>
    <submittedName>
        <fullName evidence="1">Uncharacterized protein</fullName>
    </submittedName>
</protein>
<accession>A0A0H5QG73</accession>
<sequence>AGDRSQRGFSRFSNNVIGEGTDAVLGRNGRVSRLDHIFAMISILDTNDERMLSRLESELSRVESEESRNEERHLEHDIDRQIESDLFSQMNSASRREDLQQLLYALADRSMTDAAR</sequence>
<dbReference type="EMBL" id="HACM01000145">
    <property type="protein sequence ID" value="CRZ00587.1"/>
    <property type="molecule type" value="Transcribed_RNA"/>
</dbReference>
<name>A0A0H5QG73_9EUKA</name>
<reference evidence="1" key="1">
    <citation type="submission" date="2015-04" db="EMBL/GenBank/DDBJ databases">
        <title>The genome sequence of the plant pathogenic Rhizarian Plasmodiophora brassicae reveals insights in its biotrophic life cycle and the origin of chitin synthesis.</title>
        <authorList>
            <person name="Schwelm A."/>
            <person name="Fogelqvist J."/>
            <person name="Knaust A."/>
            <person name="Julke S."/>
            <person name="Lilja T."/>
            <person name="Dhandapani V."/>
            <person name="Bonilla-Rosso G."/>
            <person name="Karlsson M."/>
            <person name="Shevchenko A."/>
            <person name="Choi S.R."/>
            <person name="Kim H.G."/>
            <person name="Park J.Y."/>
            <person name="Lim Y.P."/>
            <person name="Ludwig-Muller J."/>
            <person name="Dixelius C."/>
        </authorList>
    </citation>
    <scope>NUCLEOTIDE SEQUENCE</scope>
    <source>
        <tissue evidence="1">Potato root galls</tissue>
    </source>
</reference>
<feature type="non-terminal residue" evidence="1">
    <location>
        <position position="1"/>
    </location>
</feature>
<evidence type="ECO:0000313" key="1">
    <source>
        <dbReference type="EMBL" id="CRZ00587.1"/>
    </source>
</evidence>
<dbReference type="AlphaFoldDB" id="A0A0H5QG73"/>
<feature type="non-terminal residue" evidence="1">
    <location>
        <position position="116"/>
    </location>
</feature>
<proteinExistence type="predicted"/>